<evidence type="ECO:0000256" key="6">
    <source>
        <dbReference type="PROSITE-ProRule" id="PRU01331"/>
    </source>
</evidence>
<dbReference type="InterPro" id="IPR036651">
    <property type="entry name" value="Gln_synt_N_sf"/>
</dbReference>
<accession>A0A2S7K4N1</accession>
<dbReference type="GO" id="GO:0006598">
    <property type="term" value="P:polyamine catabolic process"/>
    <property type="evidence" value="ECO:0007669"/>
    <property type="project" value="TreeGrafter"/>
</dbReference>
<dbReference type="PROSITE" id="PS51987">
    <property type="entry name" value="GS_CATALYTIC"/>
    <property type="match status" value="1"/>
</dbReference>
<dbReference type="InterPro" id="IPR014746">
    <property type="entry name" value="Gln_synth/guanido_kin_cat_dom"/>
</dbReference>
<dbReference type="OrthoDB" id="9807095at2"/>
<evidence type="ECO:0000256" key="4">
    <source>
        <dbReference type="ARBA" id="ARBA00022741"/>
    </source>
</evidence>
<evidence type="ECO:0000256" key="2">
    <source>
        <dbReference type="ARBA" id="ARBA00009897"/>
    </source>
</evidence>
<proteinExistence type="inferred from homology"/>
<dbReference type="EMBL" id="PJCH01000007">
    <property type="protein sequence ID" value="PQA87467.1"/>
    <property type="molecule type" value="Genomic_DNA"/>
</dbReference>
<dbReference type="SUPFAM" id="SSF54368">
    <property type="entry name" value="Glutamine synthetase, N-terminal domain"/>
    <property type="match status" value="1"/>
</dbReference>
<dbReference type="RefSeq" id="WP_104830284.1">
    <property type="nucleotide sequence ID" value="NZ_PJCH01000007.1"/>
</dbReference>
<sequence>MELNDLKEWMRERRIGDVSCLTPDMSGNARGKNMLPGLFLSSLENKSLRIPEGTYTISVHGEMIYNDHVPGTERDLVLAPDLDTIHLAPWNTDATAAVICDAFTDQGAPFNMAPRQVLRNVVELYHQKGWTPIVGPEVEFYLIARFNDVVLEPRAPDGASGLREFGQHVYSLDAIDEFDKLFEELYQFCDIQHIDLETLIHEDGPCQFEVNIRHGEAMKVADQLFLFKRLARQVAKRHGMFVTFMAKPYADESGSSIHLHQSVVDRKTGKNIFADKDGEDSAIFRHFIGGLQAHLPAAMPLFAPYTNSFNRFEAYMSAPTNTHWGRENRTVGLRVPSSGPEARRVENRISGADINPYLAIAASLVCGYAGMVDKIEPRAEYVGQGYDDSDSPLPATLTESIETFSESDALKKYLGEGFVDTYAAIKHSEFEHRSSVLSPWDVRYLMVNV</sequence>
<dbReference type="AlphaFoldDB" id="A0A2S7K4N1"/>
<comment type="caution">
    <text evidence="9">The sequence shown here is derived from an EMBL/GenBank/DDBJ whole genome shotgun (WGS) entry which is preliminary data.</text>
</comment>
<protein>
    <submittedName>
        <fullName evidence="9">Glutamine synthetase</fullName>
    </submittedName>
</protein>
<dbReference type="FunFam" id="3.30.590.10:FF:000005">
    <property type="entry name" value="Probable glutamine synthetase"/>
    <property type="match status" value="1"/>
</dbReference>
<dbReference type="InterPro" id="IPR008146">
    <property type="entry name" value="Gln_synth_cat_dom"/>
</dbReference>
<evidence type="ECO:0000256" key="1">
    <source>
        <dbReference type="ARBA" id="ARBA00001946"/>
    </source>
</evidence>
<comment type="similarity">
    <text evidence="2 6 7">Belongs to the glutamine synthetase family.</text>
</comment>
<dbReference type="GO" id="GO:0004356">
    <property type="term" value="F:glutamine synthetase activity"/>
    <property type="evidence" value="ECO:0007669"/>
    <property type="project" value="InterPro"/>
</dbReference>
<feature type="domain" description="GS catalytic" evidence="8">
    <location>
        <begin position="114"/>
        <end position="449"/>
    </location>
</feature>
<gene>
    <name evidence="9" type="ORF">CW354_11725</name>
</gene>
<dbReference type="PANTHER" id="PTHR43785">
    <property type="entry name" value="GAMMA-GLUTAMYLPUTRESCINE SYNTHETASE"/>
    <property type="match status" value="1"/>
</dbReference>
<keyword evidence="5" id="KW-0067">ATP-binding</keyword>
<evidence type="ECO:0000313" key="9">
    <source>
        <dbReference type="EMBL" id="PQA87467.1"/>
    </source>
</evidence>
<comment type="cofactor">
    <cofactor evidence="1">
        <name>Mg(2+)</name>
        <dbReference type="ChEBI" id="CHEBI:18420"/>
    </cofactor>
</comment>
<dbReference type="PANTHER" id="PTHR43785:SF3">
    <property type="entry name" value="GS CATALYTIC DOMAIN-CONTAINING PROTEIN"/>
    <property type="match status" value="1"/>
</dbReference>
<dbReference type="Proteomes" id="UP000239504">
    <property type="component" value="Unassembled WGS sequence"/>
</dbReference>
<evidence type="ECO:0000259" key="8">
    <source>
        <dbReference type="PROSITE" id="PS51987"/>
    </source>
</evidence>
<evidence type="ECO:0000256" key="5">
    <source>
        <dbReference type="ARBA" id="ARBA00022840"/>
    </source>
</evidence>
<dbReference type="SMART" id="SM01230">
    <property type="entry name" value="Gln-synt_C"/>
    <property type="match status" value="1"/>
</dbReference>
<evidence type="ECO:0000256" key="7">
    <source>
        <dbReference type="RuleBase" id="RU000384"/>
    </source>
</evidence>
<dbReference type="SUPFAM" id="SSF55931">
    <property type="entry name" value="Glutamine synthetase/guanido kinase"/>
    <property type="match status" value="1"/>
</dbReference>
<dbReference type="GO" id="GO:0006542">
    <property type="term" value="P:glutamine biosynthetic process"/>
    <property type="evidence" value="ECO:0007669"/>
    <property type="project" value="InterPro"/>
</dbReference>
<dbReference type="Pfam" id="PF00120">
    <property type="entry name" value="Gln-synt_C"/>
    <property type="match status" value="1"/>
</dbReference>
<keyword evidence="3" id="KW-0436">Ligase</keyword>
<dbReference type="Gene3D" id="3.30.590.10">
    <property type="entry name" value="Glutamine synthetase/guanido kinase, catalytic domain"/>
    <property type="match status" value="1"/>
</dbReference>
<evidence type="ECO:0000256" key="3">
    <source>
        <dbReference type="ARBA" id="ARBA00022598"/>
    </source>
</evidence>
<dbReference type="GO" id="GO:0005524">
    <property type="term" value="F:ATP binding"/>
    <property type="evidence" value="ECO:0007669"/>
    <property type="project" value="UniProtKB-KW"/>
</dbReference>
<evidence type="ECO:0000313" key="10">
    <source>
        <dbReference type="Proteomes" id="UP000239504"/>
    </source>
</evidence>
<keyword evidence="10" id="KW-1185">Reference proteome</keyword>
<dbReference type="Gene3D" id="3.10.20.70">
    <property type="entry name" value="Glutamine synthetase, N-terminal domain"/>
    <property type="match status" value="1"/>
</dbReference>
<reference evidence="9 10" key="1">
    <citation type="submission" date="2017-12" db="EMBL/GenBank/DDBJ databases">
        <authorList>
            <person name="Hurst M.R.H."/>
        </authorList>
    </citation>
    <scope>NUCLEOTIDE SEQUENCE [LARGE SCALE GENOMIC DNA]</scope>
    <source>
        <strain evidence="9 10">SY-3-19</strain>
    </source>
</reference>
<keyword evidence="4" id="KW-0547">Nucleotide-binding</keyword>
<organism evidence="9 10">
    <name type="scientific">Hyphococcus luteus</name>
    <dbReference type="NCBI Taxonomy" id="2058213"/>
    <lineage>
        <taxon>Bacteria</taxon>
        <taxon>Pseudomonadati</taxon>
        <taxon>Pseudomonadota</taxon>
        <taxon>Alphaproteobacteria</taxon>
        <taxon>Parvularculales</taxon>
        <taxon>Parvularculaceae</taxon>
        <taxon>Hyphococcus</taxon>
    </lineage>
</organism>
<name>A0A2S7K4N1_9PROT</name>